<feature type="region of interest" description="Disordered" evidence="1">
    <location>
        <begin position="1"/>
        <end position="25"/>
    </location>
</feature>
<sequence>MSSSTTSLASSTTRKPSTVSSFRTEVSLVLRPDNTPDMRISLLKTKPHRNDDGSSAGVGADVDEDDCTAYNCSEVPFLRAGDPQDPGGGVPLTQETAETAHESRLFGDSPWTVRFAQQCEEKTARFLESANTLSGMYKNKKNRGKKKSANTRPCMRPSELRNARFAMQDAGSKLPMVYAQFFSEVSVIESAVVHDRVDQICDSAQNKVERDCPSELDTYVEEATMLQHWANWVDYRHTALTAEARHRVLKSANSLSRWAKEELGSSYNAKGDHVWSQEAIDTSAAQSKNFGEVAQGCKEVFAEPFTAKYGEDAAVPTSIDEWKQLWNDPYNQVGTVRMSLHCLHPDGDTRKSRLHRAFEFTTNGGKNWMPMSESDQIPDQDTVFDTPAVDATTMLGNGDDVPIAGILRDAFQLASEHMNKDAAQGRQRQRDALLGQSEFPLLRNQVEAKRDLQQLDLIESGDITAFQLTEAWTDAMQKERNAAQSYFDITRTMSAPRTEVDNKLFSAWESALGSCHECMLDIEKDRLERVRSMLLSGDGSVTARAPSDPSAGPSEDESAHHIEKQRKCNESLWHLAEDLETTYGTSDIPRSASEWTDLFNGPCSGKISGGVPPGYHGVYSSLSRLDLSASEAT</sequence>
<dbReference type="Proteomes" id="UP000092666">
    <property type="component" value="Unassembled WGS sequence"/>
</dbReference>
<dbReference type="AlphaFoldDB" id="A0A1B9GRL8"/>
<feature type="compositionally biased region" description="Polar residues" evidence="1">
    <location>
        <begin position="14"/>
        <end position="24"/>
    </location>
</feature>
<feature type="compositionally biased region" description="Low complexity" evidence="1">
    <location>
        <begin position="1"/>
        <end position="13"/>
    </location>
</feature>
<keyword evidence="3" id="KW-1185">Reference proteome</keyword>
<feature type="region of interest" description="Disordered" evidence="1">
    <location>
        <begin position="538"/>
        <end position="563"/>
    </location>
</feature>
<protein>
    <submittedName>
        <fullName evidence="2">Uncharacterized protein</fullName>
    </submittedName>
</protein>
<reference evidence="2 3" key="1">
    <citation type="submission" date="2013-07" db="EMBL/GenBank/DDBJ databases">
        <title>The Genome Sequence of Cryptococcus heveanensis BCC8398.</title>
        <authorList>
            <consortium name="The Broad Institute Genome Sequencing Platform"/>
            <person name="Cuomo C."/>
            <person name="Litvintseva A."/>
            <person name="Chen Y."/>
            <person name="Heitman J."/>
            <person name="Sun S."/>
            <person name="Springer D."/>
            <person name="Dromer F."/>
            <person name="Young S.K."/>
            <person name="Zeng Q."/>
            <person name="Gargeya S."/>
            <person name="Fitzgerald M."/>
            <person name="Abouelleil A."/>
            <person name="Alvarado L."/>
            <person name="Berlin A.M."/>
            <person name="Chapman S.B."/>
            <person name="Dewar J."/>
            <person name="Goldberg J."/>
            <person name="Griggs A."/>
            <person name="Gujja S."/>
            <person name="Hansen M."/>
            <person name="Howarth C."/>
            <person name="Imamovic A."/>
            <person name="Larimer J."/>
            <person name="McCowan C."/>
            <person name="Murphy C."/>
            <person name="Pearson M."/>
            <person name="Priest M."/>
            <person name="Roberts A."/>
            <person name="Saif S."/>
            <person name="Shea T."/>
            <person name="Sykes S."/>
            <person name="Wortman J."/>
            <person name="Nusbaum C."/>
            <person name="Birren B."/>
        </authorList>
    </citation>
    <scope>NUCLEOTIDE SEQUENCE [LARGE SCALE GENOMIC DNA]</scope>
    <source>
        <strain evidence="2 3">BCC8398</strain>
    </source>
</reference>
<organism evidence="2 3">
    <name type="scientific">Kwoniella heveanensis BCC8398</name>
    <dbReference type="NCBI Taxonomy" id="1296120"/>
    <lineage>
        <taxon>Eukaryota</taxon>
        <taxon>Fungi</taxon>
        <taxon>Dikarya</taxon>
        <taxon>Basidiomycota</taxon>
        <taxon>Agaricomycotina</taxon>
        <taxon>Tremellomycetes</taxon>
        <taxon>Tremellales</taxon>
        <taxon>Cryptococcaceae</taxon>
        <taxon>Kwoniella</taxon>
    </lineage>
</organism>
<proteinExistence type="predicted"/>
<reference evidence="3" key="2">
    <citation type="submission" date="2013-12" db="EMBL/GenBank/DDBJ databases">
        <title>Evolution of pathogenesis and genome organization in the Tremellales.</title>
        <authorList>
            <person name="Cuomo C."/>
            <person name="Litvintseva A."/>
            <person name="Heitman J."/>
            <person name="Chen Y."/>
            <person name="Sun S."/>
            <person name="Springer D."/>
            <person name="Dromer F."/>
            <person name="Young S."/>
            <person name="Zeng Q."/>
            <person name="Chapman S."/>
            <person name="Gujja S."/>
            <person name="Saif S."/>
            <person name="Birren B."/>
        </authorList>
    </citation>
    <scope>NUCLEOTIDE SEQUENCE [LARGE SCALE GENOMIC DNA]</scope>
    <source>
        <strain evidence="3">BCC8398</strain>
    </source>
</reference>
<gene>
    <name evidence="2" type="ORF">I316_04711</name>
</gene>
<dbReference type="EMBL" id="KI669504">
    <property type="protein sequence ID" value="OCF33637.1"/>
    <property type="molecule type" value="Genomic_DNA"/>
</dbReference>
<evidence type="ECO:0000313" key="2">
    <source>
        <dbReference type="EMBL" id="OCF33637.1"/>
    </source>
</evidence>
<evidence type="ECO:0000256" key="1">
    <source>
        <dbReference type="SAM" id="MobiDB-lite"/>
    </source>
</evidence>
<accession>A0A1B9GRL8</accession>
<name>A0A1B9GRL8_9TREE</name>
<evidence type="ECO:0000313" key="3">
    <source>
        <dbReference type="Proteomes" id="UP000092666"/>
    </source>
</evidence>